<gene>
    <name evidence="2" type="ORF">MTR67_039727</name>
</gene>
<feature type="transmembrane region" description="Helical" evidence="1">
    <location>
        <begin position="41"/>
        <end position="61"/>
    </location>
</feature>
<keyword evidence="3" id="KW-1185">Reference proteome</keyword>
<keyword evidence="1" id="KW-1133">Transmembrane helix</keyword>
<dbReference type="EMBL" id="CP133620">
    <property type="protein sequence ID" value="WMV46342.1"/>
    <property type="molecule type" value="Genomic_DNA"/>
</dbReference>
<dbReference type="AlphaFoldDB" id="A0AAF0UHS6"/>
<sequence>IQYGSRRLSINLKFFIITCGTFERRGWCQKMTIESTHDLDFLLLLLLLFHLHVYGYVYLMLNCQQLEINFCGEMSIYSTDTTDIMRTLICKLTGLLLILSIHN</sequence>
<evidence type="ECO:0000256" key="1">
    <source>
        <dbReference type="SAM" id="Phobius"/>
    </source>
</evidence>
<accession>A0AAF0UHS6</accession>
<evidence type="ECO:0000313" key="3">
    <source>
        <dbReference type="Proteomes" id="UP001234989"/>
    </source>
</evidence>
<reference evidence="2" key="1">
    <citation type="submission" date="2023-08" db="EMBL/GenBank/DDBJ databases">
        <title>A de novo genome assembly of Solanum verrucosum Schlechtendal, a Mexican diploid species geographically isolated from the other diploid A-genome species in potato relatives.</title>
        <authorList>
            <person name="Hosaka K."/>
        </authorList>
    </citation>
    <scope>NUCLEOTIDE SEQUENCE</scope>
    <source>
        <tissue evidence="2">Young leaves</tissue>
    </source>
</reference>
<dbReference type="Proteomes" id="UP001234989">
    <property type="component" value="Chromosome 9"/>
</dbReference>
<feature type="non-terminal residue" evidence="2">
    <location>
        <position position="1"/>
    </location>
</feature>
<proteinExistence type="predicted"/>
<evidence type="ECO:0000313" key="2">
    <source>
        <dbReference type="EMBL" id="WMV46342.1"/>
    </source>
</evidence>
<name>A0AAF0UHS6_SOLVR</name>
<organism evidence="2 3">
    <name type="scientific">Solanum verrucosum</name>
    <dbReference type="NCBI Taxonomy" id="315347"/>
    <lineage>
        <taxon>Eukaryota</taxon>
        <taxon>Viridiplantae</taxon>
        <taxon>Streptophyta</taxon>
        <taxon>Embryophyta</taxon>
        <taxon>Tracheophyta</taxon>
        <taxon>Spermatophyta</taxon>
        <taxon>Magnoliopsida</taxon>
        <taxon>eudicotyledons</taxon>
        <taxon>Gunneridae</taxon>
        <taxon>Pentapetalae</taxon>
        <taxon>asterids</taxon>
        <taxon>lamiids</taxon>
        <taxon>Solanales</taxon>
        <taxon>Solanaceae</taxon>
        <taxon>Solanoideae</taxon>
        <taxon>Solaneae</taxon>
        <taxon>Solanum</taxon>
    </lineage>
</organism>
<keyword evidence="1" id="KW-0472">Membrane</keyword>
<protein>
    <submittedName>
        <fullName evidence="2">Uncharacterized protein</fullName>
    </submittedName>
</protein>
<keyword evidence="1" id="KW-0812">Transmembrane</keyword>